<sequence>MIPPANDNGDRIIRLQKHYNSEIELPSSILLGVHATIAKIVHASGMADVIDKTLEEIEDLCYLATDGTPNFLIIFTTYHNDQHYGFLLVTGASRGFGLALVRLLTSLPSSDVGKVFACPRGNSPGLEELAKEFPDRVVIVKLDVTNQESIAKAVIEVEKKLEGKGLDVLINNVGICQYAPNGVKSMDNLEESFTVNVMGVHWVTRAFLPLLYKGNMKKVANISTTLGSITLARAAHYLPAPAYKISKAAMDALTVPYALDYEKEGFTFMALCPGIC</sequence>
<accession>A0A3A3A8K6</accession>
<reference evidence="4" key="1">
    <citation type="submission" date="2017-02" db="EMBL/GenBank/DDBJ databases">
        <authorList>
            <person name="Tafer H."/>
            <person name="Lopandic K."/>
        </authorList>
    </citation>
    <scope>NUCLEOTIDE SEQUENCE [LARGE SCALE GENOMIC DNA]</scope>
    <source>
        <strain evidence="4">CBS 366.77</strain>
    </source>
</reference>
<dbReference type="InterPro" id="IPR002347">
    <property type="entry name" value="SDR_fam"/>
</dbReference>
<dbReference type="InterPro" id="IPR036291">
    <property type="entry name" value="NAD(P)-bd_dom_sf"/>
</dbReference>
<dbReference type="Gene3D" id="3.40.50.720">
    <property type="entry name" value="NAD(P)-binding Rossmann-like Domain"/>
    <property type="match status" value="1"/>
</dbReference>
<evidence type="ECO:0000256" key="2">
    <source>
        <dbReference type="RuleBase" id="RU000363"/>
    </source>
</evidence>
<evidence type="ECO:0000256" key="1">
    <source>
        <dbReference type="ARBA" id="ARBA00006484"/>
    </source>
</evidence>
<proteinExistence type="inferred from homology"/>
<evidence type="ECO:0000313" key="4">
    <source>
        <dbReference type="Proteomes" id="UP000266188"/>
    </source>
</evidence>
<dbReference type="GO" id="GO:0016491">
    <property type="term" value="F:oxidoreductase activity"/>
    <property type="evidence" value="ECO:0007669"/>
    <property type="project" value="TreeGrafter"/>
</dbReference>
<protein>
    <submittedName>
        <fullName evidence="3">Short chain dehydrogenase</fullName>
    </submittedName>
</protein>
<evidence type="ECO:0000313" key="3">
    <source>
        <dbReference type="EMBL" id="RJE26295.1"/>
    </source>
</evidence>
<dbReference type="PRINTS" id="PR00081">
    <property type="entry name" value="GDHRDH"/>
</dbReference>
<dbReference type="OrthoDB" id="7289984at2759"/>
<gene>
    <name evidence="3" type="ORF">PHISCL_01364</name>
</gene>
<dbReference type="GO" id="GO:0005737">
    <property type="term" value="C:cytoplasm"/>
    <property type="evidence" value="ECO:0007669"/>
    <property type="project" value="TreeGrafter"/>
</dbReference>
<name>A0A3A3A8K6_9EURO</name>
<dbReference type="PANTHER" id="PTHR43544:SF36">
    <property type="entry name" value="CHAIN OXIDOREDUCTASE (CSGA), PUTATIVE (AFU_ORTHOLOGUE AFUA_4G00910)-RELATED"/>
    <property type="match status" value="1"/>
</dbReference>
<dbReference type="PANTHER" id="PTHR43544">
    <property type="entry name" value="SHORT-CHAIN DEHYDROGENASE/REDUCTASE"/>
    <property type="match status" value="1"/>
</dbReference>
<organism evidence="3 4">
    <name type="scientific">Aspergillus sclerotialis</name>
    <dbReference type="NCBI Taxonomy" id="2070753"/>
    <lineage>
        <taxon>Eukaryota</taxon>
        <taxon>Fungi</taxon>
        <taxon>Dikarya</taxon>
        <taxon>Ascomycota</taxon>
        <taxon>Pezizomycotina</taxon>
        <taxon>Eurotiomycetes</taxon>
        <taxon>Eurotiomycetidae</taxon>
        <taxon>Eurotiales</taxon>
        <taxon>Aspergillaceae</taxon>
        <taxon>Aspergillus</taxon>
        <taxon>Aspergillus subgen. Polypaecilum</taxon>
    </lineage>
</organism>
<dbReference type="AlphaFoldDB" id="A0A3A3A8K6"/>
<keyword evidence="4" id="KW-1185">Reference proteome</keyword>
<dbReference type="EMBL" id="MVGC01000025">
    <property type="protein sequence ID" value="RJE26295.1"/>
    <property type="molecule type" value="Genomic_DNA"/>
</dbReference>
<dbReference type="Pfam" id="PF00106">
    <property type="entry name" value="adh_short"/>
    <property type="match status" value="1"/>
</dbReference>
<dbReference type="Proteomes" id="UP000266188">
    <property type="component" value="Unassembled WGS sequence"/>
</dbReference>
<comment type="similarity">
    <text evidence="1 2">Belongs to the short-chain dehydrogenases/reductases (SDR) family.</text>
</comment>
<dbReference type="PRINTS" id="PR00080">
    <property type="entry name" value="SDRFAMILY"/>
</dbReference>
<dbReference type="InterPro" id="IPR051468">
    <property type="entry name" value="Fungal_SecMetab_SDRs"/>
</dbReference>
<dbReference type="SUPFAM" id="SSF51735">
    <property type="entry name" value="NAD(P)-binding Rossmann-fold domains"/>
    <property type="match status" value="1"/>
</dbReference>
<comment type="caution">
    <text evidence="3">The sequence shown here is derived from an EMBL/GenBank/DDBJ whole genome shotgun (WGS) entry which is preliminary data.</text>
</comment>